<dbReference type="KEGG" id="amr:AM1_3047"/>
<evidence type="ECO:0008006" key="3">
    <source>
        <dbReference type="Google" id="ProtNLM"/>
    </source>
</evidence>
<dbReference type="eggNOG" id="ENOG502Z85P">
    <property type="taxonomic scope" value="Bacteria"/>
</dbReference>
<keyword evidence="2" id="KW-1185">Reference proteome</keyword>
<gene>
    <name evidence="1" type="ordered locus">AM1_3047</name>
</gene>
<dbReference type="Proteomes" id="UP000000268">
    <property type="component" value="Chromosome"/>
</dbReference>
<sequence>MTLLDWPIFGIHISCPICRRQSPALMLTEAYLCPSHGVFEADPVTGSLVHLDTERCWYPWQGNWYQQHRNPEGLKIEVFQVLDHLHYQGFRAVKLTLARRYEALVQPHLEFQSDWWRQIYYAKPRLYGLPLEFSPVIDADSRWQVINFEFSTEFGPPAYAYPFCTRWDGGFGKST</sequence>
<dbReference type="NCBIfam" id="TIGR02652">
    <property type="entry name" value="TIGR02652 family protein"/>
    <property type="match status" value="1"/>
</dbReference>
<dbReference type="HOGENOM" id="CLU_111454_0_0_3"/>
<dbReference type="InterPro" id="IPR013472">
    <property type="entry name" value="CHP02652"/>
</dbReference>
<evidence type="ECO:0000313" key="2">
    <source>
        <dbReference type="Proteomes" id="UP000000268"/>
    </source>
</evidence>
<protein>
    <recommendedName>
        <fullName evidence="3">TIGR02652 family protein</fullName>
    </recommendedName>
</protein>
<organism evidence="1 2">
    <name type="scientific">Acaryochloris marina (strain MBIC 11017)</name>
    <dbReference type="NCBI Taxonomy" id="329726"/>
    <lineage>
        <taxon>Bacteria</taxon>
        <taxon>Bacillati</taxon>
        <taxon>Cyanobacteriota</taxon>
        <taxon>Cyanophyceae</taxon>
        <taxon>Acaryochloridales</taxon>
        <taxon>Acaryochloridaceae</taxon>
        <taxon>Acaryochloris</taxon>
    </lineage>
</organism>
<dbReference type="RefSeq" id="WP_012163474.1">
    <property type="nucleotide sequence ID" value="NC_009925.1"/>
</dbReference>
<reference evidence="1 2" key="1">
    <citation type="journal article" date="2008" name="Proc. Natl. Acad. Sci. U.S.A.">
        <title>Niche adaptation and genome expansion in the chlorophyll d-producing cyanobacterium Acaryochloris marina.</title>
        <authorList>
            <person name="Swingley W.D."/>
            <person name="Chen M."/>
            <person name="Cheung P.C."/>
            <person name="Conrad A.L."/>
            <person name="Dejesa L.C."/>
            <person name="Hao J."/>
            <person name="Honchak B.M."/>
            <person name="Karbach L.E."/>
            <person name="Kurdoglu A."/>
            <person name="Lahiri S."/>
            <person name="Mastrian S.D."/>
            <person name="Miyashita H."/>
            <person name="Page L."/>
            <person name="Ramakrishna P."/>
            <person name="Satoh S."/>
            <person name="Sattley W.M."/>
            <person name="Shimada Y."/>
            <person name="Taylor H.L."/>
            <person name="Tomo T."/>
            <person name="Tsuchiya T."/>
            <person name="Wang Z.T."/>
            <person name="Raymond J."/>
            <person name="Mimuro M."/>
            <person name="Blankenship R.E."/>
            <person name="Touchman J.W."/>
        </authorList>
    </citation>
    <scope>NUCLEOTIDE SEQUENCE [LARGE SCALE GENOMIC DNA]</scope>
    <source>
        <strain evidence="2">MBIC 11017</strain>
    </source>
</reference>
<dbReference type="Pfam" id="PF09654">
    <property type="entry name" value="DUF2396"/>
    <property type="match status" value="1"/>
</dbReference>
<proteinExistence type="predicted"/>
<dbReference type="EMBL" id="CP000828">
    <property type="protein sequence ID" value="ABW28043.1"/>
    <property type="molecule type" value="Genomic_DNA"/>
</dbReference>
<evidence type="ECO:0000313" key="1">
    <source>
        <dbReference type="EMBL" id="ABW28043.1"/>
    </source>
</evidence>
<name>B0CCL4_ACAM1</name>
<accession>B0CCL4</accession>
<dbReference type="AlphaFoldDB" id="B0CCL4"/>
<dbReference type="STRING" id="329726.AM1_3047"/>